<feature type="transmembrane region" description="Helical" evidence="7">
    <location>
        <begin position="399"/>
        <end position="427"/>
    </location>
</feature>
<sequence>MNSWDLFKMGFHNLWRKKTRTFLTVLGVIIGTCSIVVMISIGIANDRGTKEWIESMGDLSVIEVESSRYYYDDSRSSKKEATLDDKGVAKLEKIPGVKAVMPIKQMRLKVQSGKMLGRVNVIGVKPEIMEDFGFTVKEGRLLLPSDKEALVFGSEVAYDFYNPRSRNRYNYSEEPKVKLLNSKLIVTSDMNYGEKRRNQSRYYDDYKPPKPHKVKGVGLLEESGGEKDWNAYMNMATLEKYIKEDKAARHERRRSSDNEDQYESIKVKVEDIEQVEEIQKKIKDMGFQAHSLTDWLKSMKEQMRKTQAILGAIGGVSLLVAAIGITNTMIMSIYERTREIGVMKVLGANLDDIKRLFLFEAAMIGFVGGILGVMISYALSYGLNKFGEGSMNGMGMMGGMAGSGGMSIIPIELALIGVAFATVVGIISGYLPARRAMNLSALEAIKTE</sequence>
<name>A0ABX8R8C5_9CLOT</name>
<evidence type="ECO:0000256" key="7">
    <source>
        <dbReference type="SAM" id="Phobius"/>
    </source>
</evidence>
<keyword evidence="3 7" id="KW-0812">Transmembrane</keyword>
<evidence type="ECO:0000313" key="11">
    <source>
        <dbReference type="Proteomes" id="UP000886818"/>
    </source>
</evidence>
<keyword evidence="4 7" id="KW-1133">Transmembrane helix</keyword>
<keyword evidence="11" id="KW-1185">Reference proteome</keyword>
<evidence type="ECO:0000256" key="5">
    <source>
        <dbReference type="ARBA" id="ARBA00023136"/>
    </source>
</evidence>
<feature type="transmembrane region" description="Helical" evidence="7">
    <location>
        <begin position="21"/>
        <end position="44"/>
    </location>
</feature>
<evidence type="ECO:0000256" key="4">
    <source>
        <dbReference type="ARBA" id="ARBA00022989"/>
    </source>
</evidence>
<feature type="transmembrane region" description="Helical" evidence="7">
    <location>
        <begin position="308"/>
        <end position="334"/>
    </location>
</feature>
<dbReference type="InterPro" id="IPR050250">
    <property type="entry name" value="Macrolide_Exporter_MacB"/>
</dbReference>
<dbReference type="PANTHER" id="PTHR30572">
    <property type="entry name" value="MEMBRANE COMPONENT OF TRANSPORTER-RELATED"/>
    <property type="match status" value="1"/>
</dbReference>
<comment type="subcellular location">
    <subcellularLocation>
        <location evidence="1">Cell membrane</location>
        <topology evidence="1">Multi-pass membrane protein</topology>
    </subcellularLocation>
</comment>
<keyword evidence="5 7" id="KW-0472">Membrane</keyword>
<evidence type="ECO:0000256" key="3">
    <source>
        <dbReference type="ARBA" id="ARBA00022692"/>
    </source>
</evidence>
<dbReference type="InterPro" id="IPR025857">
    <property type="entry name" value="MacB_PCD"/>
</dbReference>
<dbReference type="Pfam" id="PF02687">
    <property type="entry name" value="FtsX"/>
    <property type="match status" value="1"/>
</dbReference>
<feature type="transmembrane region" description="Helical" evidence="7">
    <location>
        <begin position="355"/>
        <end position="379"/>
    </location>
</feature>
<gene>
    <name evidence="10" type="ORF">KVH43_07725</name>
</gene>
<dbReference type="EMBL" id="CP078093">
    <property type="protein sequence ID" value="QXM05284.1"/>
    <property type="molecule type" value="Genomic_DNA"/>
</dbReference>
<evidence type="ECO:0000256" key="2">
    <source>
        <dbReference type="ARBA" id="ARBA00022475"/>
    </source>
</evidence>
<evidence type="ECO:0000259" key="8">
    <source>
        <dbReference type="Pfam" id="PF02687"/>
    </source>
</evidence>
<dbReference type="Proteomes" id="UP000886818">
    <property type="component" value="Chromosome"/>
</dbReference>
<evidence type="ECO:0000256" key="1">
    <source>
        <dbReference type="ARBA" id="ARBA00004651"/>
    </source>
</evidence>
<keyword evidence="2" id="KW-1003">Cell membrane</keyword>
<feature type="domain" description="MacB-like periplasmic core" evidence="9">
    <location>
        <begin position="21"/>
        <end position="284"/>
    </location>
</feature>
<dbReference type="InterPro" id="IPR003838">
    <property type="entry name" value="ABC3_permease_C"/>
</dbReference>
<reference evidence="10" key="1">
    <citation type="submission" date="2021-07" db="EMBL/GenBank/DDBJ databases">
        <title>Complete genome sequence of Crassaminicella sp. 143-21, isolated from a deep-sea hydrothermal vent.</title>
        <authorList>
            <person name="Li X."/>
        </authorList>
    </citation>
    <scope>NUCLEOTIDE SEQUENCE</scope>
    <source>
        <strain evidence="10">143-21</strain>
    </source>
</reference>
<dbReference type="PANTHER" id="PTHR30572:SF4">
    <property type="entry name" value="ABC TRANSPORTER PERMEASE YTRF"/>
    <property type="match status" value="1"/>
</dbReference>
<dbReference type="Pfam" id="PF12704">
    <property type="entry name" value="MacB_PCD"/>
    <property type="match status" value="1"/>
</dbReference>
<evidence type="ECO:0000256" key="6">
    <source>
        <dbReference type="ARBA" id="ARBA00038076"/>
    </source>
</evidence>
<proteinExistence type="inferred from homology"/>
<organism evidence="10 11">
    <name type="scientific">Crassaminicella indica</name>
    <dbReference type="NCBI Taxonomy" id="2855394"/>
    <lineage>
        <taxon>Bacteria</taxon>
        <taxon>Bacillati</taxon>
        <taxon>Bacillota</taxon>
        <taxon>Clostridia</taxon>
        <taxon>Eubacteriales</taxon>
        <taxon>Clostridiaceae</taxon>
        <taxon>Crassaminicella</taxon>
    </lineage>
</organism>
<evidence type="ECO:0000313" key="10">
    <source>
        <dbReference type="EMBL" id="QXM05284.1"/>
    </source>
</evidence>
<feature type="domain" description="ABC3 transporter permease C-terminal" evidence="8">
    <location>
        <begin position="313"/>
        <end position="440"/>
    </location>
</feature>
<comment type="similarity">
    <text evidence="6">Belongs to the ABC-4 integral membrane protein family.</text>
</comment>
<protein>
    <submittedName>
        <fullName evidence="10">ABC transporter permease</fullName>
    </submittedName>
</protein>
<evidence type="ECO:0000259" key="9">
    <source>
        <dbReference type="Pfam" id="PF12704"/>
    </source>
</evidence>
<dbReference type="RefSeq" id="WP_218281984.1">
    <property type="nucleotide sequence ID" value="NZ_CP078093.1"/>
</dbReference>
<accession>A0ABX8R8C5</accession>